<dbReference type="Proteomes" id="UP000784880">
    <property type="component" value="Unassembled WGS sequence"/>
</dbReference>
<gene>
    <name evidence="2" type="ORF">KS419_14685</name>
</gene>
<dbReference type="RefSeq" id="WP_217067147.1">
    <property type="nucleotide sequence ID" value="NZ_JAHQCS010000119.1"/>
</dbReference>
<evidence type="ECO:0000313" key="3">
    <source>
        <dbReference type="Proteomes" id="UP000784880"/>
    </source>
</evidence>
<feature type="chain" id="PRO_5046425989" evidence="1">
    <location>
        <begin position="22"/>
        <end position="138"/>
    </location>
</feature>
<evidence type="ECO:0000313" key="2">
    <source>
        <dbReference type="EMBL" id="MBU9712974.1"/>
    </source>
</evidence>
<sequence length="138" mass="15219">MKMKKIFLLLAIVLASFMVGCSEESTGKENSTDVREGIFLKDTEGNTLASISDLLPGSAKVTFEEGIRLRAIEVQFQEPEKLEAITTDYRHQTIYFYDGEELIASPVIADVISNGIVVIDGGFSEEHAFGLVDEINNQ</sequence>
<accession>A0ABS6JIE8</accession>
<dbReference type="PROSITE" id="PS51257">
    <property type="entry name" value="PROKAR_LIPOPROTEIN"/>
    <property type="match status" value="1"/>
</dbReference>
<proteinExistence type="predicted"/>
<protein>
    <submittedName>
        <fullName evidence="2">Uncharacterized protein</fullName>
    </submittedName>
</protein>
<reference evidence="2 3" key="1">
    <citation type="submission" date="2021-06" db="EMBL/GenBank/DDBJ databases">
        <title>Bacillus sp. RD4P76, an endophyte from a halophyte.</title>
        <authorList>
            <person name="Sun J.-Q."/>
        </authorList>
    </citation>
    <scope>NUCLEOTIDE SEQUENCE [LARGE SCALE GENOMIC DNA]</scope>
    <source>
        <strain evidence="2 3">CGMCC 1.15917</strain>
    </source>
</reference>
<dbReference type="EMBL" id="JAHQCS010000119">
    <property type="protein sequence ID" value="MBU9712974.1"/>
    <property type="molecule type" value="Genomic_DNA"/>
</dbReference>
<evidence type="ECO:0000256" key="1">
    <source>
        <dbReference type="SAM" id="SignalP"/>
    </source>
</evidence>
<comment type="caution">
    <text evidence="2">The sequence shown here is derived from an EMBL/GenBank/DDBJ whole genome shotgun (WGS) entry which is preliminary data.</text>
</comment>
<name>A0ABS6JIE8_9BACI</name>
<keyword evidence="3" id="KW-1185">Reference proteome</keyword>
<keyword evidence="1" id="KW-0732">Signal</keyword>
<organism evidence="2 3">
    <name type="scientific">Evansella tamaricis</name>
    <dbReference type="NCBI Taxonomy" id="2069301"/>
    <lineage>
        <taxon>Bacteria</taxon>
        <taxon>Bacillati</taxon>
        <taxon>Bacillota</taxon>
        <taxon>Bacilli</taxon>
        <taxon>Bacillales</taxon>
        <taxon>Bacillaceae</taxon>
        <taxon>Evansella</taxon>
    </lineage>
</organism>
<feature type="signal peptide" evidence="1">
    <location>
        <begin position="1"/>
        <end position="21"/>
    </location>
</feature>